<name>A0A2S2P2R4_SCHGA</name>
<dbReference type="EMBL" id="GGMR01011045">
    <property type="protein sequence ID" value="MBY23664.1"/>
    <property type="molecule type" value="Transcribed_RNA"/>
</dbReference>
<feature type="compositionally biased region" description="Polar residues" evidence="1">
    <location>
        <begin position="79"/>
        <end position="90"/>
    </location>
</feature>
<feature type="compositionally biased region" description="Low complexity" evidence="1">
    <location>
        <begin position="108"/>
        <end position="119"/>
    </location>
</feature>
<organism evidence="2">
    <name type="scientific">Schizaphis graminum</name>
    <name type="common">Green bug aphid</name>
    <dbReference type="NCBI Taxonomy" id="13262"/>
    <lineage>
        <taxon>Eukaryota</taxon>
        <taxon>Metazoa</taxon>
        <taxon>Ecdysozoa</taxon>
        <taxon>Arthropoda</taxon>
        <taxon>Hexapoda</taxon>
        <taxon>Insecta</taxon>
        <taxon>Pterygota</taxon>
        <taxon>Neoptera</taxon>
        <taxon>Paraneoptera</taxon>
        <taxon>Hemiptera</taxon>
        <taxon>Sternorrhyncha</taxon>
        <taxon>Aphidomorpha</taxon>
        <taxon>Aphidoidea</taxon>
        <taxon>Aphididae</taxon>
        <taxon>Aphidini</taxon>
        <taxon>Schizaphis</taxon>
    </lineage>
</organism>
<reference evidence="2" key="1">
    <citation type="submission" date="2018-04" db="EMBL/GenBank/DDBJ databases">
        <title>Transcriptome of Schizaphis graminum biotype I.</title>
        <authorList>
            <person name="Scully E.D."/>
            <person name="Geib S.M."/>
            <person name="Palmer N.A."/>
            <person name="Koch K."/>
            <person name="Bradshaw J."/>
            <person name="Heng-Moss T."/>
            <person name="Sarath G."/>
        </authorList>
    </citation>
    <scope>NUCLEOTIDE SEQUENCE</scope>
</reference>
<gene>
    <name evidence="2" type="ORF">g.175783</name>
</gene>
<evidence type="ECO:0000256" key="1">
    <source>
        <dbReference type="SAM" id="MobiDB-lite"/>
    </source>
</evidence>
<feature type="region of interest" description="Disordered" evidence="1">
    <location>
        <begin position="79"/>
        <end position="119"/>
    </location>
</feature>
<dbReference type="AlphaFoldDB" id="A0A2S2P2R4"/>
<evidence type="ECO:0000313" key="2">
    <source>
        <dbReference type="EMBL" id="MBY23664.1"/>
    </source>
</evidence>
<accession>A0A2S2P2R4</accession>
<proteinExistence type="predicted"/>
<sequence length="199" mass="22521">MLTVNSINELPNDHEGDLINDTDSSILFNDVMYSPQWNRKSFIKKIPNKLMKNSKSIVNMQLNKQSSWCSSKLKISTKEPQSFHRSSSAHTPFDSPSIDESYHSTSFQSNQKPSNSYSSSQYTSSSDFFNNNPFVNKLKNPTIPQKYGHSFFDSNSSSTDSSKSNFESFFPESSTISDSFLDNSGTQVIVISLYLLIWT</sequence>
<protein>
    <submittedName>
        <fullName evidence="2">Uncharacterized protein</fullName>
    </submittedName>
</protein>